<feature type="domain" description="Myb-like" evidence="2">
    <location>
        <begin position="213"/>
        <end position="255"/>
    </location>
</feature>
<feature type="domain" description="Myb-like" evidence="2">
    <location>
        <begin position="160"/>
        <end position="210"/>
    </location>
</feature>
<gene>
    <name evidence="5" type="ORF">K489DRAFT_377808</name>
</gene>
<evidence type="ECO:0000256" key="1">
    <source>
        <dbReference type="SAM" id="MobiDB-lite"/>
    </source>
</evidence>
<evidence type="ECO:0000259" key="2">
    <source>
        <dbReference type="PROSITE" id="PS50090"/>
    </source>
</evidence>
<reference evidence="5" key="3">
    <citation type="submission" date="2025-08" db="UniProtKB">
        <authorList>
            <consortium name="RefSeq"/>
        </authorList>
    </citation>
    <scope>IDENTIFICATION</scope>
    <source>
        <strain evidence="5">CBS 342.82</strain>
    </source>
</reference>
<name>A0A6J3MEH7_9PEZI</name>
<evidence type="ECO:0000259" key="3">
    <source>
        <dbReference type="PROSITE" id="PS51294"/>
    </source>
</evidence>
<dbReference type="CDD" id="cd00167">
    <property type="entry name" value="SANT"/>
    <property type="match status" value="2"/>
</dbReference>
<organism evidence="5">
    <name type="scientific">Dissoconium aciculare CBS 342.82</name>
    <dbReference type="NCBI Taxonomy" id="1314786"/>
    <lineage>
        <taxon>Eukaryota</taxon>
        <taxon>Fungi</taxon>
        <taxon>Dikarya</taxon>
        <taxon>Ascomycota</taxon>
        <taxon>Pezizomycotina</taxon>
        <taxon>Dothideomycetes</taxon>
        <taxon>Dothideomycetidae</taxon>
        <taxon>Mycosphaerellales</taxon>
        <taxon>Dissoconiaceae</taxon>
        <taxon>Dissoconium</taxon>
    </lineage>
</organism>
<evidence type="ECO:0000313" key="5">
    <source>
        <dbReference type="RefSeq" id="XP_033462293.1"/>
    </source>
</evidence>
<dbReference type="SMART" id="SM00717">
    <property type="entry name" value="SANT"/>
    <property type="match status" value="2"/>
</dbReference>
<dbReference type="AlphaFoldDB" id="A0A6J3MEH7"/>
<evidence type="ECO:0000313" key="4">
    <source>
        <dbReference type="Proteomes" id="UP000504637"/>
    </source>
</evidence>
<dbReference type="Pfam" id="PF13921">
    <property type="entry name" value="Myb_DNA-bind_6"/>
    <property type="match status" value="1"/>
</dbReference>
<protein>
    <recommendedName>
        <fullName evidence="6">Myb-like domain-containing protein</fullName>
    </recommendedName>
</protein>
<sequence length="286" mass="31946">MEVNETAVKAFTGEFITSHPTLQTNMFSRDAAPLCHAVQPYDHHSNAMFADFSMTSAHADYHALLDHELDNLFQHPVEYTMGRADLTFENDTTNLQYNPLQVLSPESSSSSHAAFEQVDRRDHYDQPTPGQQSASGSLRRVQNGSQKRARRLKASVTVSKPRAPKVKFTAEEDAKLIELKEMHSLTWNQIAEFFPVRTSGTLQVRYCTKLRAKSTPWSDENIRKLRNAIEEYEADRWRFIATQVGYGKSAVACKEIAVQLGIAAASDTSVTAEHVSAASALRPEGT</sequence>
<feature type="domain" description="HTH myb-type" evidence="3">
    <location>
        <begin position="160"/>
        <end position="214"/>
    </location>
</feature>
<reference evidence="5" key="1">
    <citation type="submission" date="2020-01" db="EMBL/GenBank/DDBJ databases">
        <authorList>
            <consortium name="DOE Joint Genome Institute"/>
            <person name="Haridas S."/>
            <person name="Albert R."/>
            <person name="Binder M."/>
            <person name="Bloem J."/>
            <person name="Labutti K."/>
            <person name="Salamov A."/>
            <person name="Andreopoulos B."/>
            <person name="Baker S.E."/>
            <person name="Barry K."/>
            <person name="Bills G."/>
            <person name="Bluhm B.H."/>
            <person name="Cannon C."/>
            <person name="Castanera R."/>
            <person name="Culley D.E."/>
            <person name="Daum C."/>
            <person name="Ezra D."/>
            <person name="Gonzalez J.B."/>
            <person name="Henrissat B."/>
            <person name="Kuo A."/>
            <person name="Liang C."/>
            <person name="Lipzen A."/>
            <person name="Lutzoni F."/>
            <person name="Magnuson J."/>
            <person name="Mondo S."/>
            <person name="Nolan M."/>
            <person name="Ohm R."/>
            <person name="Pangilinan J."/>
            <person name="Park H.-J."/>
            <person name="Ramirez L."/>
            <person name="Alfaro M."/>
            <person name="Sun H."/>
            <person name="Tritt A."/>
            <person name="Yoshinaga Y."/>
            <person name="Zwiers L.-H."/>
            <person name="Turgeon B.G."/>
            <person name="Goodwin S.B."/>
            <person name="Spatafora J.W."/>
            <person name="Crous P.W."/>
            <person name="Grigoriev I.V."/>
        </authorList>
    </citation>
    <scope>NUCLEOTIDE SEQUENCE</scope>
    <source>
        <strain evidence="5">CBS 342.82</strain>
    </source>
</reference>
<dbReference type="Proteomes" id="UP000504637">
    <property type="component" value="Unplaced"/>
</dbReference>
<dbReference type="PROSITE" id="PS51294">
    <property type="entry name" value="HTH_MYB"/>
    <property type="match status" value="1"/>
</dbReference>
<dbReference type="InterPro" id="IPR009057">
    <property type="entry name" value="Homeodomain-like_sf"/>
</dbReference>
<dbReference type="OrthoDB" id="2143914at2759"/>
<dbReference type="RefSeq" id="XP_033462293.1">
    <property type="nucleotide sequence ID" value="XM_033604248.1"/>
</dbReference>
<dbReference type="InterPro" id="IPR001005">
    <property type="entry name" value="SANT/Myb"/>
</dbReference>
<keyword evidence="4" id="KW-1185">Reference proteome</keyword>
<feature type="region of interest" description="Disordered" evidence="1">
    <location>
        <begin position="102"/>
        <end position="156"/>
    </location>
</feature>
<dbReference type="SUPFAM" id="SSF46689">
    <property type="entry name" value="Homeodomain-like"/>
    <property type="match status" value="2"/>
</dbReference>
<evidence type="ECO:0008006" key="6">
    <source>
        <dbReference type="Google" id="ProtNLM"/>
    </source>
</evidence>
<proteinExistence type="predicted"/>
<dbReference type="Gene3D" id="1.10.10.60">
    <property type="entry name" value="Homeodomain-like"/>
    <property type="match status" value="2"/>
</dbReference>
<dbReference type="PROSITE" id="PS50090">
    <property type="entry name" value="MYB_LIKE"/>
    <property type="match status" value="2"/>
</dbReference>
<dbReference type="InterPro" id="IPR017930">
    <property type="entry name" value="Myb_dom"/>
</dbReference>
<accession>A0A6J3MEH7</accession>
<dbReference type="GeneID" id="54362048"/>
<feature type="compositionally biased region" description="Polar residues" evidence="1">
    <location>
        <begin position="128"/>
        <end position="146"/>
    </location>
</feature>
<reference evidence="5" key="2">
    <citation type="submission" date="2020-04" db="EMBL/GenBank/DDBJ databases">
        <authorList>
            <consortium name="NCBI Genome Project"/>
        </authorList>
    </citation>
    <scope>NUCLEOTIDE SEQUENCE</scope>
    <source>
        <strain evidence="5">CBS 342.82</strain>
    </source>
</reference>